<evidence type="ECO:0000313" key="1">
    <source>
        <dbReference type="EMBL" id="MXJ11987.1"/>
    </source>
</evidence>
<dbReference type="AlphaFoldDB" id="A0A8T6BQ08"/>
<evidence type="ECO:0000313" key="2">
    <source>
        <dbReference type="EMBL" id="MXJ13674.1"/>
    </source>
</evidence>
<organism evidence="1 3">
    <name type="scientific">Escherichia coli</name>
    <dbReference type="NCBI Taxonomy" id="562"/>
    <lineage>
        <taxon>Bacteria</taxon>
        <taxon>Pseudomonadati</taxon>
        <taxon>Pseudomonadota</taxon>
        <taxon>Gammaproteobacteria</taxon>
        <taxon>Enterobacterales</taxon>
        <taxon>Enterobacteriaceae</taxon>
        <taxon>Escherichia</taxon>
    </lineage>
</organism>
<dbReference type="EMBL" id="WUIG01001034">
    <property type="protein sequence ID" value="MXJ11987.1"/>
    <property type="molecule type" value="Genomic_DNA"/>
</dbReference>
<dbReference type="EMBL" id="WUIG01002009">
    <property type="protein sequence ID" value="MXJ13674.1"/>
    <property type="molecule type" value="Genomic_DNA"/>
</dbReference>
<evidence type="ECO:0000313" key="3">
    <source>
        <dbReference type="Proteomes" id="UP000447081"/>
    </source>
</evidence>
<sequence>MTLHSPQWGEIERIWLLRGPQ</sequence>
<reference evidence="1 3" key="1">
    <citation type="submission" date="2019-12" db="EMBL/GenBank/DDBJ databases">
        <title>Enteriobacteria Tanzani isolates_10434.</title>
        <authorList>
            <person name="Subbiah M."/>
            <person name="Call D."/>
        </authorList>
    </citation>
    <scope>NUCLEOTIDE SEQUENCE [LARGE SCALE GENOMIC DNA]</scope>
    <source>
        <strain evidence="1 3">10434wG3</strain>
    </source>
</reference>
<feature type="non-terminal residue" evidence="1">
    <location>
        <position position="1"/>
    </location>
</feature>
<comment type="caution">
    <text evidence="1">The sequence shown here is derived from an EMBL/GenBank/DDBJ whole genome shotgun (WGS) entry which is preliminary data.</text>
</comment>
<accession>A0A8T6BQ08</accession>
<name>A0A8T6BQ08_ECOLX</name>
<gene>
    <name evidence="1" type="ORF">GRW24_26585</name>
    <name evidence="2" type="ORF">GRW24_35410</name>
</gene>
<dbReference type="Proteomes" id="UP000447081">
    <property type="component" value="Unassembled WGS sequence"/>
</dbReference>
<proteinExistence type="predicted"/>
<dbReference type="Gene3D" id="2.10.70.20">
    <property type="entry name" value="gspk-gspi-gspj complex like domains"/>
    <property type="match status" value="1"/>
</dbReference>
<protein>
    <submittedName>
        <fullName evidence="1">Type II secretion system protein GspJ</fullName>
    </submittedName>
</protein>